<proteinExistence type="predicted"/>
<keyword evidence="8" id="KW-1185">Reference proteome</keyword>
<dbReference type="PANTHER" id="PTHR15263">
    <property type="entry name" value="I-KAPPA-B-LIKE PROTEIN IKBL"/>
    <property type="match status" value="1"/>
</dbReference>
<keyword evidence="4" id="KW-0040">ANK repeat</keyword>
<evidence type="ECO:0000256" key="1">
    <source>
        <dbReference type="ARBA" id="ARBA00004123"/>
    </source>
</evidence>
<evidence type="ECO:0000256" key="3">
    <source>
        <dbReference type="ARBA" id="ARBA00022737"/>
    </source>
</evidence>
<dbReference type="Proteomes" id="UP000703269">
    <property type="component" value="Unassembled WGS sequence"/>
</dbReference>
<dbReference type="GO" id="GO:0043124">
    <property type="term" value="P:negative regulation of canonical NF-kappaB signal transduction"/>
    <property type="evidence" value="ECO:0007669"/>
    <property type="project" value="InterPro"/>
</dbReference>
<protein>
    <submittedName>
        <fullName evidence="7">Uncharacterized protein</fullName>
    </submittedName>
</protein>
<dbReference type="InterPro" id="IPR038753">
    <property type="entry name" value="NFKBIL1"/>
</dbReference>
<keyword evidence="3" id="KW-0677">Repeat</keyword>
<dbReference type="AlphaFoldDB" id="A0A9P3GSM4"/>
<evidence type="ECO:0000256" key="5">
    <source>
        <dbReference type="ARBA" id="ARBA00023242"/>
    </source>
</evidence>
<evidence type="ECO:0000313" key="7">
    <source>
        <dbReference type="EMBL" id="GJF00112.1"/>
    </source>
</evidence>
<reference evidence="7 8" key="1">
    <citation type="submission" date="2021-08" db="EMBL/GenBank/DDBJ databases">
        <title>Draft Genome Sequence of Phanerochaete sordida strain YK-624.</title>
        <authorList>
            <person name="Mori T."/>
            <person name="Dohra H."/>
            <person name="Suzuki T."/>
            <person name="Kawagishi H."/>
            <person name="Hirai H."/>
        </authorList>
    </citation>
    <scope>NUCLEOTIDE SEQUENCE [LARGE SCALE GENOMIC DNA]</scope>
    <source>
        <strain evidence="7 8">YK-624</strain>
    </source>
</reference>
<name>A0A9P3GSM4_9APHY</name>
<accession>A0A9P3GSM4</accession>
<evidence type="ECO:0000256" key="2">
    <source>
        <dbReference type="ARBA" id="ARBA00022553"/>
    </source>
</evidence>
<dbReference type="GO" id="GO:0005634">
    <property type="term" value="C:nucleus"/>
    <property type="evidence" value="ECO:0007669"/>
    <property type="project" value="UniProtKB-SubCell"/>
</dbReference>
<evidence type="ECO:0000256" key="4">
    <source>
        <dbReference type="ARBA" id="ARBA00023043"/>
    </source>
</evidence>
<keyword evidence="2" id="KW-0597">Phosphoprotein</keyword>
<gene>
    <name evidence="7" type="ORF">PsYK624_163910</name>
</gene>
<comment type="caution">
    <text evidence="7">The sequence shown here is derived from an EMBL/GenBank/DDBJ whole genome shotgun (WGS) entry which is preliminary data.</text>
</comment>
<dbReference type="OrthoDB" id="412109at2759"/>
<sequence length="476" mass="53890">MNVNHAQTQDGVLSSLRHDLAWLDDTLPAVKRLCVRTSAEQLGRARERICALADLQHAVPWRDDTDHVHRVLFEDVFDLENENVAGVRAMEKEWFATLKAIENTVRCLERHVAVLQRQFGRDVVAAGQREWAQLNDDLRQARSELSSEKMKRIEEERKRLDEEERRLKAEEEVEDYEAACLLLCGAVLESAAAPEDCWSRGQPDQQPGVHPAFRNAAPVYPGTSATRLGLDEARVWNARSAWTECDRASGKASVKELMKTLKRQAAQKLALAHEREKSLGEQATKAKKRAHADRLRALKAEARVDVLSAANAASEGQIEILAKELDEMKKKAEDQERTRAGVQDDVARLRRVLGESKKKHAEELAKQKTVDASNNYDSKWEILNAQALSFSSVPWPMTEVPKTPDDITLVAVRDFLFGQARRGDQAERTIWKEASLRWHPDKFVPMLGRVKESDKDDVERAVNLIAGFLNDLKTEF</sequence>
<dbReference type="PANTHER" id="PTHR15263:SF1">
    <property type="entry name" value="NF-KAPPA-B INHIBITOR-LIKE PROTEIN 1"/>
    <property type="match status" value="1"/>
</dbReference>
<evidence type="ECO:0000313" key="8">
    <source>
        <dbReference type="Proteomes" id="UP000703269"/>
    </source>
</evidence>
<comment type="subcellular location">
    <subcellularLocation>
        <location evidence="1">Nucleus</location>
    </subcellularLocation>
</comment>
<evidence type="ECO:0000256" key="6">
    <source>
        <dbReference type="SAM" id="Coils"/>
    </source>
</evidence>
<dbReference type="EMBL" id="BPQB01000134">
    <property type="protein sequence ID" value="GJF00112.1"/>
    <property type="molecule type" value="Genomic_DNA"/>
</dbReference>
<feature type="coiled-coil region" evidence="6">
    <location>
        <begin position="311"/>
        <end position="345"/>
    </location>
</feature>
<feature type="coiled-coil region" evidence="6">
    <location>
        <begin position="98"/>
        <end position="179"/>
    </location>
</feature>
<keyword evidence="5" id="KW-0539">Nucleus</keyword>
<organism evidence="7 8">
    <name type="scientific">Phanerochaete sordida</name>
    <dbReference type="NCBI Taxonomy" id="48140"/>
    <lineage>
        <taxon>Eukaryota</taxon>
        <taxon>Fungi</taxon>
        <taxon>Dikarya</taxon>
        <taxon>Basidiomycota</taxon>
        <taxon>Agaricomycotina</taxon>
        <taxon>Agaricomycetes</taxon>
        <taxon>Polyporales</taxon>
        <taxon>Phanerochaetaceae</taxon>
        <taxon>Phanerochaete</taxon>
    </lineage>
</organism>
<keyword evidence="6" id="KW-0175">Coiled coil</keyword>